<accession>A0A133S088</accession>
<dbReference type="RefSeq" id="WP_060807971.1">
    <property type="nucleotide sequence ID" value="NZ_KQ958138.1"/>
</dbReference>
<organism evidence="4">
    <name type="scientific">Veillonella atypica</name>
    <dbReference type="NCBI Taxonomy" id="39777"/>
    <lineage>
        <taxon>Bacteria</taxon>
        <taxon>Bacillati</taxon>
        <taxon>Bacillota</taxon>
        <taxon>Negativicutes</taxon>
        <taxon>Veillonellales</taxon>
        <taxon>Veillonellaceae</taxon>
        <taxon>Veillonella</taxon>
    </lineage>
</organism>
<evidence type="ECO:0000313" key="4">
    <source>
        <dbReference type="EMBL" id="KXA61466.1"/>
    </source>
</evidence>
<dbReference type="PANTHER" id="PTHR12526">
    <property type="entry name" value="GLYCOSYLTRANSFERASE"/>
    <property type="match status" value="1"/>
</dbReference>
<dbReference type="EMBL" id="LRQT01000116">
    <property type="protein sequence ID" value="KXA61466.1"/>
    <property type="molecule type" value="Genomic_DNA"/>
</dbReference>
<comment type="caution">
    <text evidence="4">The sequence shown here is derived from an EMBL/GenBank/DDBJ whole genome shotgun (WGS) entry which is preliminary data.</text>
</comment>
<evidence type="ECO:0000259" key="3">
    <source>
        <dbReference type="Pfam" id="PF13439"/>
    </source>
</evidence>
<evidence type="ECO:0000256" key="1">
    <source>
        <dbReference type="ARBA" id="ARBA00022676"/>
    </source>
</evidence>
<reference evidence="4 5" key="1">
    <citation type="submission" date="2016-01" db="EMBL/GenBank/DDBJ databases">
        <authorList>
            <person name="Oliw E.H."/>
        </authorList>
    </citation>
    <scope>NUCLEOTIDE SEQUENCE [LARGE SCALE GENOMIC DNA]</scope>
    <source>
        <strain evidence="4 5">CMW7756B</strain>
    </source>
</reference>
<dbReference type="CDD" id="cd03801">
    <property type="entry name" value="GT4_PimA-like"/>
    <property type="match status" value="1"/>
</dbReference>
<feature type="domain" description="Glycosyltransferase subfamily 4-like N-terminal" evidence="3">
    <location>
        <begin position="25"/>
        <end position="177"/>
    </location>
</feature>
<dbReference type="AlphaFoldDB" id="A0A133S088"/>
<proteinExistence type="predicted"/>
<dbReference type="InterPro" id="IPR028098">
    <property type="entry name" value="Glyco_trans_4-like_N"/>
</dbReference>
<evidence type="ECO:0000313" key="5">
    <source>
        <dbReference type="Proteomes" id="UP000070226"/>
    </source>
</evidence>
<dbReference type="GO" id="GO:0016757">
    <property type="term" value="F:glycosyltransferase activity"/>
    <property type="evidence" value="ECO:0007669"/>
    <property type="project" value="UniProtKB-KW"/>
</dbReference>
<dbReference type="PATRIC" id="fig|39777.7.peg.1847"/>
<evidence type="ECO:0000256" key="2">
    <source>
        <dbReference type="ARBA" id="ARBA00022679"/>
    </source>
</evidence>
<sequence>MNIVLLIKDFAIGKKFDKSGMPNQSGGERHGLNHAKELIRLGHHVTIMTKKKYWFTKVREVYDGGIDLIRLHGLIRWLEVFLRLLTTHRKTDAFYIIGRPKFSVWAILYAKLTDKPVTLALTGKAEVFNNKQSFREKLFASCDNYIATTHEIKESFIKDAHINPDKISVIPHGIDIKKYPFVSYEDRCIAKQQAGLDSIIPNLLFCARVAPNKGILIALAVWKQIYEHYPYSKFYIVGGGDNTLLDEARRVSGQCNNSIIVVGEVDDVTPYHRLSDVYIFPSEHEGLPTSLLEAMSSGLATVCSDIGGNNDLIFDDVTGYRVPVKDVNAYVEKVSKLFDNIDLREKMGKCSSKYVEEHCSYDVVSKEMEITVTNQRKEPIDMLSEKPVISNIK</sequence>
<gene>
    <name evidence="4" type="ORF">HMPREF3233_01884</name>
</gene>
<dbReference type="SUPFAM" id="SSF53756">
    <property type="entry name" value="UDP-Glycosyltransferase/glycogen phosphorylase"/>
    <property type="match status" value="1"/>
</dbReference>
<keyword evidence="1" id="KW-0328">Glycosyltransferase</keyword>
<dbReference type="Gene3D" id="3.40.50.2000">
    <property type="entry name" value="Glycogen Phosphorylase B"/>
    <property type="match status" value="2"/>
</dbReference>
<name>A0A133S088_9FIRM</name>
<protein>
    <submittedName>
        <fullName evidence="4">Glycosyltransferase, group 1 family protein</fullName>
    </submittedName>
</protein>
<dbReference type="Pfam" id="PF13439">
    <property type="entry name" value="Glyco_transf_4"/>
    <property type="match status" value="1"/>
</dbReference>
<keyword evidence="2 4" id="KW-0808">Transferase</keyword>
<dbReference type="Proteomes" id="UP000070226">
    <property type="component" value="Unassembled WGS sequence"/>
</dbReference>
<dbReference type="PANTHER" id="PTHR12526:SF510">
    <property type="entry name" value="D-INOSITOL 3-PHOSPHATE GLYCOSYLTRANSFERASE"/>
    <property type="match status" value="1"/>
</dbReference>
<dbReference type="Pfam" id="PF13692">
    <property type="entry name" value="Glyco_trans_1_4"/>
    <property type="match status" value="1"/>
</dbReference>